<evidence type="ECO:0000313" key="2">
    <source>
        <dbReference type="Proteomes" id="UP000322667"/>
    </source>
</evidence>
<evidence type="ECO:0000313" key="1">
    <source>
        <dbReference type="EMBL" id="TYH45165.1"/>
    </source>
</evidence>
<sequence length="66" mass="7706">MKHIEVRHHFVRGKVLSEEIELVNIRTNDQVADIFTKVLVKPKFQQFRDALGVLDRKHALRGSVKN</sequence>
<organism evidence="1 2">
    <name type="scientific">Gossypium tomentosum</name>
    <name type="common">Hawaiian cotton</name>
    <name type="synonym">Gossypium sandvicense</name>
    <dbReference type="NCBI Taxonomy" id="34277"/>
    <lineage>
        <taxon>Eukaryota</taxon>
        <taxon>Viridiplantae</taxon>
        <taxon>Streptophyta</taxon>
        <taxon>Embryophyta</taxon>
        <taxon>Tracheophyta</taxon>
        <taxon>Spermatophyta</taxon>
        <taxon>Magnoliopsida</taxon>
        <taxon>eudicotyledons</taxon>
        <taxon>Gunneridae</taxon>
        <taxon>Pentapetalae</taxon>
        <taxon>rosids</taxon>
        <taxon>malvids</taxon>
        <taxon>Malvales</taxon>
        <taxon>Malvaceae</taxon>
        <taxon>Malvoideae</taxon>
        <taxon>Gossypium</taxon>
    </lineage>
</organism>
<dbReference type="AlphaFoldDB" id="A0A5D2ISU5"/>
<gene>
    <name evidence="1" type="ORF">ES332_D11G245900v1</name>
</gene>
<keyword evidence="2" id="KW-1185">Reference proteome</keyword>
<dbReference type="Proteomes" id="UP000322667">
    <property type="component" value="Chromosome D11"/>
</dbReference>
<evidence type="ECO:0008006" key="3">
    <source>
        <dbReference type="Google" id="ProtNLM"/>
    </source>
</evidence>
<reference evidence="1 2" key="1">
    <citation type="submission" date="2019-07" db="EMBL/GenBank/DDBJ databases">
        <title>WGS assembly of Gossypium tomentosum.</title>
        <authorList>
            <person name="Chen Z.J."/>
            <person name="Sreedasyam A."/>
            <person name="Ando A."/>
            <person name="Song Q."/>
            <person name="De L."/>
            <person name="Hulse-Kemp A."/>
            <person name="Ding M."/>
            <person name="Ye W."/>
            <person name="Kirkbride R."/>
            <person name="Jenkins J."/>
            <person name="Plott C."/>
            <person name="Lovell J."/>
            <person name="Lin Y.-M."/>
            <person name="Vaughn R."/>
            <person name="Liu B."/>
            <person name="Li W."/>
            <person name="Simpson S."/>
            <person name="Scheffler B."/>
            <person name="Saski C."/>
            <person name="Grover C."/>
            <person name="Hu G."/>
            <person name="Conover J."/>
            <person name="Carlson J."/>
            <person name="Shu S."/>
            <person name="Boston L."/>
            <person name="Williams M."/>
            <person name="Peterson D."/>
            <person name="Mcgee K."/>
            <person name="Jones D."/>
            <person name="Wendel J."/>
            <person name="Stelly D."/>
            <person name="Grimwood J."/>
            <person name="Schmutz J."/>
        </authorList>
    </citation>
    <scope>NUCLEOTIDE SEQUENCE [LARGE SCALE GENOMIC DNA]</scope>
    <source>
        <strain evidence="1">7179.01</strain>
    </source>
</reference>
<dbReference type="EMBL" id="CM017633">
    <property type="protein sequence ID" value="TYH45165.1"/>
    <property type="molecule type" value="Genomic_DNA"/>
</dbReference>
<proteinExistence type="predicted"/>
<accession>A0A5D2ISU5</accession>
<protein>
    <recommendedName>
        <fullName evidence="3">Copia protein</fullName>
    </recommendedName>
</protein>
<name>A0A5D2ISU5_GOSTO</name>